<dbReference type="InterPro" id="IPR011990">
    <property type="entry name" value="TPR-like_helical_dom_sf"/>
</dbReference>
<feature type="DNA-binding region" description="OmpR/PhoB-type" evidence="2">
    <location>
        <begin position="5"/>
        <end position="103"/>
    </location>
</feature>
<organism evidence="4 5">
    <name type="scientific">Kaistia soli DSM 19436</name>
    <dbReference type="NCBI Taxonomy" id="1122133"/>
    <lineage>
        <taxon>Bacteria</taxon>
        <taxon>Pseudomonadati</taxon>
        <taxon>Pseudomonadota</taxon>
        <taxon>Alphaproteobacteria</taxon>
        <taxon>Hyphomicrobiales</taxon>
        <taxon>Kaistiaceae</taxon>
        <taxon>Kaistia</taxon>
    </lineage>
</organism>
<sequence>MSASIDILVFGPFTLVPGKRLLLRNGDRVPLGSRAFEILTALTERAGEVVGARELMQRAWPHATVEDANLRVQIASLRKFLGDSAEGAKFIAAVSGRGYVFVAPIQRLDRQTRFAPPADLAKLPQLPATVFGRHETVDALCLQVLSRRFVTIVGPGGVGKTTVAVATAQALASDFAAPSIAFADLGAVGEPTLAVGVVLAAAGCAVRGPDPLATLAQHLADRHMLLILDSCEHVIEAMAPLVATLLKGAPNVHIVATSREALRIQEETVHSLLPLGCPAFGTPTASQALAAPAVQLFMDRAISSGHSGPLRDSEAPVVAAICRRLDGIALAIEIAASRAGTYGFDTLAEMLDGGGELFLQGDRIGQMRHQTLQATLDWSYARLSPFEQDVFRKLSVFAGPFSMAAASAVTGETGLGTASVGAAVAGLIDKSLVAVAPKSGPACFRLLDTTRAYAELRLAEASEASKLAQRHAVYFADLLRTGNGSGPDIVTGAVSQLVPHLGNIRKALSWSFSVSGDRRTGTDLASSAGPLFLGLSLLDDCRHWCRLGLNALDDDCRGSMLELSLQETLATALMYGSGNGEEVRRTYERALEIATAHADTGRHLQLLTGYYTFHSRRADFHGSLAAARRRRRITRGMDDLAQKALTEWLLAVSLHLIGRQSAARRHCEIAFSNAAGLSAERLNIFGHSLHVSGYTTYSRALWLSGMPDRALAIAEQGLQKARLYDHPVTHCIALSYLTPVFFWLGDLARAGAMADELLSRARTHALAPYHAVGLAMKGEWLLLEGDAQAAAGMLGEAVHAAEVNQYYTAIFGTMRAQAEALAGCGRPIEALAVIDDAMARARRAGGTMWLSDIQRARGEILLQQPNPDIGSAKEMLESALAEAKLRSSPGWELRAALPLARLVAEEDKARARSLLASVYEQFKEGWDTPDLLASRRLIVRLGTR</sequence>
<dbReference type="GO" id="GO:0003677">
    <property type="term" value="F:DNA binding"/>
    <property type="evidence" value="ECO:0007669"/>
    <property type="project" value="UniProtKB-UniRule"/>
</dbReference>
<evidence type="ECO:0000256" key="1">
    <source>
        <dbReference type="ARBA" id="ARBA00023125"/>
    </source>
</evidence>
<dbReference type="Gene3D" id="1.10.10.10">
    <property type="entry name" value="Winged helix-like DNA-binding domain superfamily/Winged helix DNA-binding domain"/>
    <property type="match status" value="1"/>
</dbReference>
<dbReference type="InterPro" id="IPR016032">
    <property type="entry name" value="Sig_transdc_resp-reg_C-effctor"/>
</dbReference>
<protein>
    <submittedName>
        <fullName evidence="4">Predicted ATPase</fullName>
    </submittedName>
</protein>
<evidence type="ECO:0000313" key="4">
    <source>
        <dbReference type="EMBL" id="SHG60527.1"/>
    </source>
</evidence>
<keyword evidence="1 2" id="KW-0238">DNA-binding</keyword>
<dbReference type="SUPFAM" id="SSF48452">
    <property type="entry name" value="TPR-like"/>
    <property type="match status" value="1"/>
</dbReference>
<dbReference type="SUPFAM" id="SSF46894">
    <property type="entry name" value="C-terminal effector domain of the bipartite response regulators"/>
    <property type="match status" value="1"/>
</dbReference>
<accession>A0A1M5L684</accession>
<dbReference type="PANTHER" id="PTHR47691">
    <property type="entry name" value="REGULATOR-RELATED"/>
    <property type="match status" value="1"/>
</dbReference>
<gene>
    <name evidence="4" type="ORF">SAMN02745157_4507</name>
</gene>
<dbReference type="Gene3D" id="3.40.50.300">
    <property type="entry name" value="P-loop containing nucleotide triphosphate hydrolases"/>
    <property type="match status" value="1"/>
</dbReference>
<reference evidence="4 5" key="1">
    <citation type="submission" date="2016-11" db="EMBL/GenBank/DDBJ databases">
        <authorList>
            <person name="Jaros S."/>
            <person name="Januszkiewicz K."/>
            <person name="Wedrychowicz H."/>
        </authorList>
    </citation>
    <scope>NUCLEOTIDE SEQUENCE [LARGE SCALE GENOMIC DNA]</scope>
    <source>
        <strain evidence="4 5">DSM 19436</strain>
    </source>
</reference>
<dbReference type="Pfam" id="PF00486">
    <property type="entry name" value="Trans_reg_C"/>
    <property type="match status" value="1"/>
</dbReference>
<evidence type="ECO:0000256" key="2">
    <source>
        <dbReference type="PROSITE-ProRule" id="PRU01091"/>
    </source>
</evidence>
<proteinExistence type="predicted"/>
<keyword evidence="5" id="KW-1185">Reference proteome</keyword>
<dbReference type="Proteomes" id="UP000184485">
    <property type="component" value="Unassembled WGS sequence"/>
</dbReference>
<dbReference type="InterPro" id="IPR058852">
    <property type="entry name" value="HTH_77"/>
</dbReference>
<dbReference type="InterPro" id="IPR036388">
    <property type="entry name" value="WH-like_DNA-bd_sf"/>
</dbReference>
<dbReference type="EMBL" id="FQUP01000006">
    <property type="protein sequence ID" value="SHG60527.1"/>
    <property type="molecule type" value="Genomic_DNA"/>
</dbReference>
<evidence type="ECO:0000313" key="5">
    <source>
        <dbReference type="Proteomes" id="UP000184485"/>
    </source>
</evidence>
<feature type="domain" description="OmpR/PhoB-type" evidence="3">
    <location>
        <begin position="5"/>
        <end position="103"/>
    </location>
</feature>
<dbReference type="STRING" id="1122133.SAMN02745157_4507"/>
<dbReference type="InterPro" id="IPR027417">
    <property type="entry name" value="P-loop_NTPase"/>
</dbReference>
<dbReference type="AlphaFoldDB" id="A0A1M5L684"/>
<evidence type="ECO:0000259" key="3">
    <source>
        <dbReference type="PROSITE" id="PS51755"/>
    </source>
</evidence>
<name>A0A1M5L684_9HYPH</name>
<dbReference type="GO" id="GO:0000160">
    <property type="term" value="P:phosphorelay signal transduction system"/>
    <property type="evidence" value="ECO:0007669"/>
    <property type="project" value="InterPro"/>
</dbReference>
<dbReference type="GO" id="GO:0006355">
    <property type="term" value="P:regulation of DNA-templated transcription"/>
    <property type="evidence" value="ECO:0007669"/>
    <property type="project" value="InterPro"/>
</dbReference>
<dbReference type="CDD" id="cd00383">
    <property type="entry name" value="trans_reg_C"/>
    <property type="match status" value="1"/>
</dbReference>
<dbReference type="PROSITE" id="PS51755">
    <property type="entry name" value="OMPR_PHOB"/>
    <property type="match status" value="1"/>
</dbReference>
<dbReference type="RefSeq" id="WP_073057694.1">
    <property type="nucleotide sequence ID" value="NZ_FQUP01000006.1"/>
</dbReference>
<dbReference type="PANTHER" id="PTHR47691:SF3">
    <property type="entry name" value="HTH-TYPE TRANSCRIPTIONAL REGULATOR RV0890C-RELATED"/>
    <property type="match status" value="1"/>
</dbReference>
<dbReference type="SUPFAM" id="SSF52540">
    <property type="entry name" value="P-loop containing nucleoside triphosphate hydrolases"/>
    <property type="match status" value="1"/>
</dbReference>
<dbReference type="InterPro" id="IPR001867">
    <property type="entry name" value="OmpR/PhoB-type_DNA-bd"/>
</dbReference>
<dbReference type="SMART" id="SM00862">
    <property type="entry name" value="Trans_reg_C"/>
    <property type="match status" value="1"/>
</dbReference>
<dbReference type="Pfam" id="PF25872">
    <property type="entry name" value="HTH_77"/>
    <property type="match status" value="1"/>
</dbReference>
<dbReference type="Gene3D" id="1.25.40.10">
    <property type="entry name" value="Tetratricopeptide repeat domain"/>
    <property type="match status" value="1"/>
</dbReference>